<organism evidence="2 3">
    <name type="scientific">Microbulbifer yueqingensis</name>
    <dbReference type="NCBI Taxonomy" id="658219"/>
    <lineage>
        <taxon>Bacteria</taxon>
        <taxon>Pseudomonadati</taxon>
        <taxon>Pseudomonadota</taxon>
        <taxon>Gammaproteobacteria</taxon>
        <taxon>Cellvibrionales</taxon>
        <taxon>Microbulbiferaceae</taxon>
        <taxon>Microbulbifer</taxon>
    </lineage>
</organism>
<dbReference type="RefSeq" id="WP_091516690.1">
    <property type="nucleotide sequence ID" value="NZ_FNFH01000008.1"/>
</dbReference>
<protein>
    <submittedName>
        <fullName evidence="2">Acetyltransferase (GNAT) domain-containing protein</fullName>
    </submittedName>
</protein>
<dbReference type="SUPFAM" id="SSF55729">
    <property type="entry name" value="Acyl-CoA N-acyltransferases (Nat)"/>
    <property type="match status" value="1"/>
</dbReference>
<evidence type="ECO:0000313" key="3">
    <source>
        <dbReference type="Proteomes" id="UP000199305"/>
    </source>
</evidence>
<proteinExistence type="predicted"/>
<sequence length="148" mass="16791">MSENPEFTAHWLSDAEIPLASKFYRTYKFRGKARRHDPCMVIRNSHQQIIACGCLRQLTGAQLLTGVAVAPDYQGQGVARLLLNSMSEAFGELTFTFPYRHLVLFYRSLGFAEERPGGQPSSIVDRYSTYQKQGRDILVMRYHAPADS</sequence>
<gene>
    <name evidence="2" type="ORF">SAMN05216212_3149</name>
</gene>
<dbReference type="GO" id="GO:0016747">
    <property type="term" value="F:acyltransferase activity, transferring groups other than amino-acyl groups"/>
    <property type="evidence" value="ECO:0007669"/>
    <property type="project" value="InterPro"/>
</dbReference>
<dbReference type="CDD" id="cd04301">
    <property type="entry name" value="NAT_SF"/>
    <property type="match status" value="1"/>
</dbReference>
<keyword evidence="3" id="KW-1185">Reference proteome</keyword>
<keyword evidence="2" id="KW-0808">Transferase</keyword>
<evidence type="ECO:0000259" key="1">
    <source>
        <dbReference type="PROSITE" id="PS51186"/>
    </source>
</evidence>
<dbReference type="OrthoDB" id="8780005at2"/>
<evidence type="ECO:0000313" key="2">
    <source>
        <dbReference type="EMBL" id="SDK76058.1"/>
    </source>
</evidence>
<dbReference type="Gene3D" id="3.40.630.30">
    <property type="match status" value="1"/>
</dbReference>
<name>A0A1G9EIY8_9GAMM</name>
<dbReference type="Proteomes" id="UP000199305">
    <property type="component" value="Unassembled WGS sequence"/>
</dbReference>
<accession>A0A1G9EIY8</accession>
<reference evidence="3" key="1">
    <citation type="submission" date="2016-10" db="EMBL/GenBank/DDBJ databases">
        <authorList>
            <person name="Varghese N."/>
            <person name="Submissions S."/>
        </authorList>
    </citation>
    <scope>NUCLEOTIDE SEQUENCE [LARGE SCALE GENOMIC DNA]</scope>
    <source>
        <strain evidence="3">CGMCC 1.10658</strain>
    </source>
</reference>
<dbReference type="EMBL" id="FNFH01000008">
    <property type="protein sequence ID" value="SDK76058.1"/>
    <property type="molecule type" value="Genomic_DNA"/>
</dbReference>
<dbReference type="PROSITE" id="PS51186">
    <property type="entry name" value="GNAT"/>
    <property type="match status" value="1"/>
</dbReference>
<dbReference type="InterPro" id="IPR016181">
    <property type="entry name" value="Acyl_CoA_acyltransferase"/>
</dbReference>
<dbReference type="InterPro" id="IPR000182">
    <property type="entry name" value="GNAT_dom"/>
</dbReference>
<dbReference type="Pfam" id="PF13508">
    <property type="entry name" value="Acetyltransf_7"/>
    <property type="match status" value="1"/>
</dbReference>
<feature type="domain" description="N-acetyltransferase" evidence="1">
    <location>
        <begin position="1"/>
        <end position="130"/>
    </location>
</feature>
<dbReference type="AlphaFoldDB" id="A0A1G9EIY8"/>
<dbReference type="STRING" id="658219.SAMN05216212_3149"/>